<name>A0A4D5S368_IXOSC</name>
<protein>
    <submittedName>
        <fullName evidence="2">Uncharacterized protein</fullName>
    </submittedName>
</protein>
<proteinExistence type="predicted"/>
<dbReference type="EMBL" id="GHJT01008466">
    <property type="protein sequence ID" value="MOY42437.1"/>
    <property type="molecule type" value="Transcribed_RNA"/>
</dbReference>
<evidence type="ECO:0000313" key="2">
    <source>
        <dbReference type="EMBL" id="MOY42437.1"/>
    </source>
</evidence>
<dbReference type="AlphaFoldDB" id="A0A4D5S368"/>
<accession>A0A4D5S368</accession>
<sequence>MRRVSSSTSISSLGPSGAWGAAGCTARCWDGAGLGPADDHPDCVRRRQGHPRLGHWSGEENPGHADGGGLPDHKPLHGPPGIAAGGWLRGRNHPGLRPETAAGGLPHHDPEGAQQLDRGRASERAGTAHHERLCDGRRALLGPGSDVLHAYPGHQHGRHRHGRAPGLRRLRLRLCQPGDQRLQQGGRKHRLHQAPRLVHRTADRPGLLPGLSSVQDVPGRRQHRVHSERLCGGPQALTSGVVSSPPLLLLKKKELVLLPPDVVRAPPYETRSPP</sequence>
<dbReference type="PROSITE" id="PS51257">
    <property type="entry name" value="PROKAR_LIPOPROTEIN"/>
    <property type="match status" value="1"/>
</dbReference>
<reference evidence="2" key="1">
    <citation type="submission" date="2019-04" db="EMBL/GenBank/DDBJ databases">
        <title>An insight into the mialome of Ixodes scapularis.</title>
        <authorList>
            <person name="Ribeiro J.M."/>
            <person name="Mather T.N."/>
            <person name="Karim S."/>
        </authorList>
    </citation>
    <scope>NUCLEOTIDE SEQUENCE</scope>
</reference>
<evidence type="ECO:0000256" key="1">
    <source>
        <dbReference type="SAM" id="MobiDB-lite"/>
    </source>
</evidence>
<feature type="region of interest" description="Disordered" evidence="1">
    <location>
        <begin position="40"/>
        <end position="130"/>
    </location>
</feature>
<organism evidence="2">
    <name type="scientific">Ixodes scapularis</name>
    <name type="common">Black-legged tick</name>
    <name type="synonym">Deer tick</name>
    <dbReference type="NCBI Taxonomy" id="6945"/>
    <lineage>
        <taxon>Eukaryota</taxon>
        <taxon>Metazoa</taxon>
        <taxon>Ecdysozoa</taxon>
        <taxon>Arthropoda</taxon>
        <taxon>Chelicerata</taxon>
        <taxon>Arachnida</taxon>
        <taxon>Acari</taxon>
        <taxon>Parasitiformes</taxon>
        <taxon>Ixodida</taxon>
        <taxon>Ixodoidea</taxon>
        <taxon>Ixodidae</taxon>
        <taxon>Ixodinae</taxon>
        <taxon>Ixodes</taxon>
    </lineage>
</organism>
<feature type="compositionally biased region" description="Basic and acidic residues" evidence="1">
    <location>
        <begin position="106"/>
        <end position="130"/>
    </location>
</feature>